<evidence type="ECO:0000313" key="1">
    <source>
        <dbReference type="EMBL" id="TNN83203.1"/>
    </source>
</evidence>
<organism evidence="1 2">
    <name type="scientific">Liparis tanakae</name>
    <name type="common">Tanaka's snailfish</name>
    <dbReference type="NCBI Taxonomy" id="230148"/>
    <lineage>
        <taxon>Eukaryota</taxon>
        <taxon>Metazoa</taxon>
        <taxon>Chordata</taxon>
        <taxon>Craniata</taxon>
        <taxon>Vertebrata</taxon>
        <taxon>Euteleostomi</taxon>
        <taxon>Actinopterygii</taxon>
        <taxon>Neopterygii</taxon>
        <taxon>Teleostei</taxon>
        <taxon>Neoteleostei</taxon>
        <taxon>Acanthomorphata</taxon>
        <taxon>Eupercaria</taxon>
        <taxon>Perciformes</taxon>
        <taxon>Cottioidei</taxon>
        <taxon>Cottales</taxon>
        <taxon>Liparidae</taxon>
        <taxon>Liparis</taxon>
    </lineage>
</organism>
<accession>A0A4Z2J170</accession>
<comment type="caution">
    <text evidence="1">The sequence shown here is derived from an EMBL/GenBank/DDBJ whole genome shotgun (WGS) entry which is preliminary data.</text>
</comment>
<gene>
    <name evidence="1" type="ORF">EYF80_006536</name>
</gene>
<keyword evidence="2" id="KW-1185">Reference proteome</keyword>
<protein>
    <submittedName>
        <fullName evidence="1">Uncharacterized protein</fullName>
    </submittedName>
</protein>
<evidence type="ECO:0000313" key="2">
    <source>
        <dbReference type="Proteomes" id="UP000314294"/>
    </source>
</evidence>
<proteinExistence type="predicted"/>
<reference evidence="1 2" key="1">
    <citation type="submission" date="2019-03" db="EMBL/GenBank/DDBJ databases">
        <title>First draft genome of Liparis tanakae, snailfish: a comprehensive survey of snailfish specific genes.</title>
        <authorList>
            <person name="Kim W."/>
            <person name="Song I."/>
            <person name="Jeong J.-H."/>
            <person name="Kim D."/>
            <person name="Kim S."/>
            <person name="Ryu S."/>
            <person name="Song J.Y."/>
            <person name="Lee S.K."/>
        </authorList>
    </citation>
    <scope>NUCLEOTIDE SEQUENCE [LARGE SCALE GENOMIC DNA]</scope>
    <source>
        <tissue evidence="1">Muscle</tissue>
    </source>
</reference>
<dbReference type="AlphaFoldDB" id="A0A4Z2J170"/>
<dbReference type="Proteomes" id="UP000314294">
    <property type="component" value="Unassembled WGS sequence"/>
</dbReference>
<name>A0A4Z2J170_9TELE</name>
<sequence>MGSMMFGVDMRFRYKQRQLHKFMSEARLGTRFHEKMCCYSRGVAPNRTRSGLVILFNPSSAIVLTSHALSRECVLRGTRRPSGASYTAPQHHSWASPVIAHRVGGGVPRPLHPASGGSSRPLNQNYIRQSKIHTDLLTRDYCP</sequence>
<dbReference type="EMBL" id="SRLO01000034">
    <property type="protein sequence ID" value="TNN83203.1"/>
    <property type="molecule type" value="Genomic_DNA"/>
</dbReference>